<accession>F9W9F1</accession>
<feature type="region of interest" description="Disordered" evidence="1">
    <location>
        <begin position="1"/>
        <end position="30"/>
    </location>
</feature>
<evidence type="ECO:0000313" key="3">
    <source>
        <dbReference type="Proteomes" id="UP000000702"/>
    </source>
</evidence>
<evidence type="ECO:0000256" key="1">
    <source>
        <dbReference type="SAM" id="MobiDB-lite"/>
    </source>
</evidence>
<organism evidence="2 3">
    <name type="scientific">Trypanosoma congolense (strain IL3000)</name>
    <dbReference type="NCBI Taxonomy" id="1068625"/>
    <lineage>
        <taxon>Eukaryota</taxon>
        <taxon>Discoba</taxon>
        <taxon>Euglenozoa</taxon>
        <taxon>Kinetoplastea</taxon>
        <taxon>Metakinetoplastina</taxon>
        <taxon>Trypanosomatida</taxon>
        <taxon>Trypanosomatidae</taxon>
        <taxon>Trypanosoma</taxon>
        <taxon>Nannomonas</taxon>
    </lineage>
</organism>
<evidence type="ECO:0000313" key="2">
    <source>
        <dbReference type="EMBL" id="CCD13851.1"/>
    </source>
</evidence>
<sequence length="112" mass="12304">MLLPKRQVVLEKPFQQSSSGRSGNHRGPRLTGRFLREALPEITTVASRVALPDRRHLHPVRFDGCVDAVNGFPQEDGAAMVLSGILNDGDVLGEERGAIGLVTTPFPSFVWW</sequence>
<dbReference type="Proteomes" id="UP000000702">
    <property type="component" value="Unassembled WGS sequence"/>
</dbReference>
<dbReference type="AlphaFoldDB" id="F9W9F1"/>
<reference evidence="3" key="1">
    <citation type="submission" date="2011-07" db="EMBL/GenBank/DDBJ databases">
        <title>Divergent evolution of antigenic variation in African trypanosomes.</title>
        <authorList>
            <person name="Jackson A.P."/>
            <person name="Berry A."/>
            <person name="Allison H.C."/>
            <person name="Burton P."/>
            <person name="Anderson J."/>
            <person name="Aslett M."/>
            <person name="Brown R."/>
            <person name="Corton N."/>
            <person name="Harris D."/>
            <person name="Hauser H."/>
            <person name="Gamble J."/>
            <person name="Gilderthorp R."/>
            <person name="McQuillan J."/>
            <person name="Quail M.A."/>
            <person name="Sanders M."/>
            <person name="Van Tonder A."/>
            <person name="Ginger M.L."/>
            <person name="Donelson J.E."/>
            <person name="Field M.C."/>
            <person name="Barry J.D."/>
            <person name="Berriman M."/>
            <person name="Hertz-Fowler C."/>
        </authorList>
    </citation>
    <scope>NUCLEOTIDE SEQUENCE [LARGE SCALE GENOMIC DNA]</scope>
    <source>
        <strain evidence="3">IL3000</strain>
    </source>
</reference>
<name>F9W9F1_TRYCI</name>
<dbReference type="EMBL" id="CAEQ01001302">
    <property type="protein sequence ID" value="CCD13851.1"/>
    <property type="molecule type" value="Genomic_DNA"/>
</dbReference>
<keyword evidence="3" id="KW-1185">Reference proteome</keyword>
<comment type="caution">
    <text evidence="2">The sequence shown here is derived from an EMBL/GenBank/DDBJ whole genome shotgun (WGS) entry which is preliminary data.</text>
</comment>
<gene>
    <name evidence="2" type="ORF">TCIL3000_0_45420</name>
</gene>
<protein>
    <submittedName>
        <fullName evidence="2">Uncharacterized protein</fullName>
    </submittedName>
</protein>
<reference evidence="2 3" key="2">
    <citation type="journal article" date="2012" name="Proc. Natl. Acad. Sci. U.S.A.">
        <title>Antigenic diversity is generated by distinct evolutionary mechanisms in African trypanosome species.</title>
        <authorList>
            <person name="Jackson A.P."/>
            <person name="Berry A."/>
            <person name="Aslett M."/>
            <person name="Allison H.C."/>
            <person name="Burton P."/>
            <person name="Vavrova-Anderson J."/>
            <person name="Brown R."/>
            <person name="Browne H."/>
            <person name="Corton N."/>
            <person name="Hauser H."/>
            <person name="Gamble J."/>
            <person name="Gilderthorp R."/>
            <person name="Marcello L."/>
            <person name="McQuillan J."/>
            <person name="Otto T.D."/>
            <person name="Quail M.A."/>
            <person name="Sanders M.J."/>
            <person name="van Tonder A."/>
            <person name="Ginger M.L."/>
            <person name="Field M.C."/>
            <person name="Barry J.D."/>
            <person name="Hertz-Fowler C."/>
            <person name="Berriman M."/>
        </authorList>
    </citation>
    <scope>NUCLEOTIDE SEQUENCE [LARGE SCALE GENOMIC DNA]</scope>
    <source>
        <strain evidence="2 3">IL3000</strain>
    </source>
</reference>
<proteinExistence type="predicted"/>